<dbReference type="SUPFAM" id="SSF64153">
    <property type="entry name" value="YjeF N-terminal domain-like"/>
    <property type="match status" value="1"/>
</dbReference>
<evidence type="ECO:0000256" key="9">
    <source>
        <dbReference type="ARBA" id="ARBA00023235"/>
    </source>
</evidence>
<comment type="catalytic activity">
    <reaction evidence="2">
        <text>(6R)-NADPHX = (6S)-NADPHX</text>
        <dbReference type="Rhea" id="RHEA:32227"/>
        <dbReference type="ChEBI" id="CHEBI:64076"/>
        <dbReference type="ChEBI" id="CHEBI:64077"/>
        <dbReference type="EC" id="5.1.99.6"/>
    </reaction>
</comment>
<protein>
    <recommendedName>
        <fullName evidence="3">NAD(P)H-hydrate epimerase</fullName>
        <ecNumber evidence="3">5.1.99.6</ecNumber>
    </recommendedName>
</protein>
<keyword evidence="5" id="KW-0547">Nucleotide-binding</keyword>
<proteinExistence type="predicted"/>
<dbReference type="EMBL" id="JAHDYR010000014">
    <property type="protein sequence ID" value="KAG9394574.1"/>
    <property type="molecule type" value="Genomic_DNA"/>
</dbReference>
<comment type="catalytic activity">
    <reaction evidence="1">
        <text>(6R)-NADHX = (6S)-NADHX</text>
        <dbReference type="Rhea" id="RHEA:32215"/>
        <dbReference type="ChEBI" id="CHEBI:64074"/>
        <dbReference type="ChEBI" id="CHEBI:64075"/>
        <dbReference type="EC" id="5.1.99.6"/>
    </reaction>
</comment>
<dbReference type="InterPro" id="IPR004443">
    <property type="entry name" value="YjeF_N_dom"/>
</dbReference>
<dbReference type="GO" id="GO:0000166">
    <property type="term" value="F:nucleotide binding"/>
    <property type="evidence" value="ECO:0007669"/>
    <property type="project" value="UniProtKB-KW"/>
</dbReference>
<keyword evidence="9" id="KW-0413">Isomerase</keyword>
<accession>A0A8J6B797</accession>
<evidence type="ECO:0000256" key="4">
    <source>
        <dbReference type="ARBA" id="ARBA00022723"/>
    </source>
</evidence>
<dbReference type="OrthoDB" id="10064708at2759"/>
<keyword evidence="8" id="KW-0520">NAD</keyword>
<keyword evidence="7" id="KW-0630">Potassium</keyword>
<dbReference type="GO" id="GO:0052856">
    <property type="term" value="F:NAD(P)HX epimerase activity"/>
    <property type="evidence" value="ECO:0007669"/>
    <property type="project" value="UniProtKB-EC"/>
</dbReference>
<evidence type="ECO:0000256" key="5">
    <source>
        <dbReference type="ARBA" id="ARBA00022741"/>
    </source>
</evidence>
<gene>
    <name evidence="11" type="ORF">J8273_3824</name>
</gene>
<dbReference type="GO" id="GO:0046872">
    <property type="term" value="F:metal ion binding"/>
    <property type="evidence" value="ECO:0007669"/>
    <property type="project" value="UniProtKB-KW"/>
</dbReference>
<reference evidence="11" key="1">
    <citation type="submission" date="2021-05" db="EMBL/GenBank/DDBJ databases">
        <title>A free-living protist that lacks canonical eukaryotic 1 DNA replication and segregation systems.</title>
        <authorList>
            <person name="Salas-Leiva D.E."/>
            <person name="Tromer E.C."/>
            <person name="Curtis B.A."/>
            <person name="Jerlstrom-Hultqvist J."/>
            <person name="Kolisko M."/>
            <person name="Yi Z."/>
            <person name="Salas-Leiva J.S."/>
            <person name="Gallot-Lavallee L."/>
            <person name="Kops G.J.P.L."/>
            <person name="Archibald J.M."/>
            <person name="Simpson A.G.B."/>
            <person name="Roger A.J."/>
        </authorList>
    </citation>
    <scope>NUCLEOTIDE SEQUENCE</scope>
    <source>
        <strain evidence="11">BICM</strain>
    </source>
</reference>
<dbReference type="InterPro" id="IPR032976">
    <property type="entry name" value="YJEFN_prot_NAXE-like"/>
</dbReference>
<dbReference type="GO" id="GO:0005739">
    <property type="term" value="C:mitochondrion"/>
    <property type="evidence" value="ECO:0007669"/>
    <property type="project" value="TreeGrafter"/>
</dbReference>
<comment type="caution">
    <text evidence="11">The sequence shown here is derived from an EMBL/GenBank/DDBJ whole genome shotgun (WGS) entry which is preliminary data.</text>
</comment>
<dbReference type="Pfam" id="PF03853">
    <property type="entry name" value="YjeF_N"/>
    <property type="match status" value="1"/>
</dbReference>
<dbReference type="Proteomes" id="UP000717585">
    <property type="component" value="Unassembled WGS sequence"/>
</dbReference>
<evidence type="ECO:0000256" key="2">
    <source>
        <dbReference type="ARBA" id="ARBA00000909"/>
    </source>
</evidence>
<dbReference type="Gene3D" id="3.40.50.10260">
    <property type="entry name" value="YjeF N-terminal domain"/>
    <property type="match status" value="1"/>
</dbReference>
<organism evidence="11 12">
    <name type="scientific">Carpediemonas membranifera</name>
    <dbReference type="NCBI Taxonomy" id="201153"/>
    <lineage>
        <taxon>Eukaryota</taxon>
        <taxon>Metamonada</taxon>
        <taxon>Carpediemonas-like organisms</taxon>
        <taxon>Carpediemonas</taxon>
    </lineage>
</organism>
<evidence type="ECO:0000313" key="11">
    <source>
        <dbReference type="EMBL" id="KAG9394574.1"/>
    </source>
</evidence>
<dbReference type="PANTHER" id="PTHR13232:SF10">
    <property type="entry name" value="NAD(P)H-HYDRATE EPIMERASE"/>
    <property type="match status" value="1"/>
</dbReference>
<dbReference type="InterPro" id="IPR036652">
    <property type="entry name" value="YjeF_N_dom_sf"/>
</dbReference>
<sequence>MKTLSSADADALDRELFSTCNFDVIQLMELAGFAVAMATLKQHKDDLSHGILIICGPGNNGGDGMVAARHLSLFGVTDITLYVPKQPKTDLYLRLIDQARQFGVTVTDDTSVLDRSYGVCMDAVFGFNFDPKGGIRAPYDSIIARMRDEAAVCYSKLVSIDVPSGWEVDVPADEQRKDVIRPNTLISLTAPKICADKFDGNHWVGGRFVPPAIRDKYGVHIDFGDDIVVKQ</sequence>
<keyword evidence="6" id="KW-0521">NADP</keyword>
<evidence type="ECO:0000313" key="12">
    <source>
        <dbReference type="Proteomes" id="UP000717585"/>
    </source>
</evidence>
<dbReference type="NCBIfam" id="TIGR00197">
    <property type="entry name" value="yjeF_nterm"/>
    <property type="match status" value="1"/>
</dbReference>
<evidence type="ECO:0000256" key="6">
    <source>
        <dbReference type="ARBA" id="ARBA00022857"/>
    </source>
</evidence>
<keyword evidence="12" id="KW-1185">Reference proteome</keyword>
<dbReference type="AlphaFoldDB" id="A0A8J6B797"/>
<name>A0A8J6B797_9EUKA</name>
<dbReference type="PANTHER" id="PTHR13232">
    <property type="entry name" value="NAD(P)H-HYDRATE EPIMERASE"/>
    <property type="match status" value="1"/>
</dbReference>
<evidence type="ECO:0000259" key="10">
    <source>
        <dbReference type="PROSITE" id="PS51385"/>
    </source>
</evidence>
<evidence type="ECO:0000256" key="8">
    <source>
        <dbReference type="ARBA" id="ARBA00023027"/>
    </source>
</evidence>
<keyword evidence="4" id="KW-0479">Metal-binding</keyword>
<dbReference type="PROSITE" id="PS51385">
    <property type="entry name" value="YJEF_N"/>
    <property type="match status" value="1"/>
</dbReference>
<evidence type="ECO:0000256" key="7">
    <source>
        <dbReference type="ARBA" id="ARBA00022958"/>
    </source>
</evidence>
<evidence type="ECO:0000256" key="3">
    <source>
        <dbReference type="ARBA" id="ARBA00012228"/>
    </source>
</evidence>
<dbReference type="EC" id="5.1.99.6" evidence="3"/>
<evidence type="ECO:0000256" key="1">
    <source>
        <dbReference type="ARBA" id="ARBA00000013"/>
    </source>
</evidence>
<feature type="domain" description="YjeF N-terminal" evidence="10">
    <location>
        <begin position="9"/>
        <end position="221"/>
    </location>
</feature>